<dbReference type="InterPro" id="IPR001727">
    <property type="entry name" value="GDT1-like"/>
</dbReference>
<comment type="caution">
    <text evidence="7">The sequence shown here is derived from an EMBL/GenBank/DDBJ whole genome shotgun (WGS) entry which is preliminary data.</text>
</comment>
<dbReference type="GO" id="GO:0016020">
    <property type="term" value="C:membrane"/>
    <property type="evidence" value="ECO:0007669"/>
    <property type="project" value="UniProtKB-SubCell"/>
</dbReference>
<evidence type="ECO:0000256" key="4">
    <source>
        <dbReference type="ARBA" id="ARBA00022989"/>
    </source>
</evidence>
<gene>
    <name evidence="7" type="ORF">DPF_0106</name>
</gene>
<keyword evidence="3 6" id="KW-0812">Transmembrane</keyword>
<dbReference type="AlphaFoldDB" id="A0A194ADK8"/>
<keyword evidence="8" id="KW-1185">Reference proteome</keyword>
<evidence type="ECO:0000256" key="5">
    <source>
        <dbReference type="ARBA" id="ARBA00023136"/>
    </source>
</evidence>
<sequence length="90" mass="9780">MDLKLFLTTFLTLFIAEIGDKTQLACICLAAKTHKPWTVWLGASAALILVSLIGVLLAQVITEYVPENIVKKVAATMFVGIGLLMFADKI</sequence>
<evidence type="ECO:0000256" key="2">
    <source>
        <dbReference type="ARBA" id="ARBA00009190"/>
    </source>
</evidence>
<dbReference type="PANTHER" id="PTHR12608">
    <property type="entry name" value="TRANSMEMBRANE PROTEIN HTP-1 RELATED"/>
    <property type="match status" value="1"/>
</dbReference>
<keyword evidence="5 6" id="KW-0472">Membrane</keyword>
<comment type="similarity">
    <text evidence="2 6">Belongs to the GDT1 family.</text>
</comment>
<dbReference type="Proteomes" id="UP000095200">
    <property type="component" value="Unassembled WGS sequence"/>
</dbReference>
<proteinExistence type="inferred from homology"/>
<evidence type="ECO:0000313" key="8">
    <source>
        <dbReference type="Proteomes" id="UP000095200"/>
    </source>
</evidence>
<dbReference type="EMBL" id="BDFE01000004">
    <property type="protein sequence ID" value="GAU07428.1"/>
    <property type="molecule type" value="Genomic_DNA"/>
</dbReference>
<evidence type="ECO:0000256" key="3">
    <source>
        <dbReference type="ARBA" id="ARBA00022692"/>
    </source>
</evidence>
<feature type="transmembrane region" description="Helical" evidence="6">
    <location>
        <begin position="40"/>
        <end position="62"/>
    </location>
</feature>
<organism evidence="7 8">
    <name type="scientific">Desulfoplanes formicivorans</name>
    <dbReference type="NCBI Taxonomy" id="1592317"/>
    <lineage>
        <taxon>Bacteria</taxon>
        <taxon>Pseudomonadati</taxon>
        <taxon>Thermodesulfobacteriota</taxon>
        <taxon>Desulfovibrionia</taxon>
        <taxon>Desulfovibrionales</taxon>
        <taxon>Desulfoplanaceae</taxon>
        <taxon>Desulfoplanes</taxon>
    </lineage>
</organism>
<name>A0A194ADK8_9BACT</name>
<evidence type="ECO:0000313" key="7">
    <source>
        <dbReference type="EMBL" id="GAU07428.1"/>
    </source>
</evidence>
<dbReference type="OrthoDB" id="9801356at2"/>
<accession>A0A194ADK8</accession>
<evidence type="ECO:0000256" key="1">
    <source>
        <dbReference type="ARBA" id="ARBA00004141"/>
    </source>
</evidence>
<protein>
    <recommendedName>
        <fullName evidence="6">GDT1 family protein</fullName>
    </recommendedName>
</protein>
<dbReference type="RefSeq" id="WP_069856885.1">
    <property type="nucleotide sequence ID" value="NZ_BDFE01000004.1"/>
</dbReference>
<evidence type="ECO:0000256" key="6">
    <source>
        <dbReference type="RuleBase" id="RU365102"/>
    </source>
</evidence>
<reference evidence="8" key="1">
    <citation type="submission" date="2016-06" db="EMBL/GenBank/DDBJ databases">
        <title>Draft genome sequence of Desulfoplanes formicivorans strain Pf12B.</title>
        <authorList>
            <person name="Watanabe M."/>
            <person name="Kojima H."/>
            <person name="Fukui M."/>
        </authorList>
    </citation>
    <scope>NUCLEOTIDE SEQUENCE [LARGE SCALE GENOMIC DNA]</scope>
    <source>
        <strain evidence="8">Pf12B</strain>
    </source>
</reference>
<dbReference type="GO" id="GO:0046873">
    <property type="term" value="F:metal ion transmembrane transporter activity"/>
    <property type="evidence" value="ECO:0007669"/>
    <property type="project" value="InterPro"/>
</dbReference>
<feature type="transmembrane region" description="Helical" evidence="6">
    <location>
        <begin position="69"/>
        <end position="87"/>
    </location>
</feature>
<dbReference type="PANTHER" id="PTHR12608:SF1">
    <property type="entry name" value="TRANSMEMBRANE PROTEIN 165"/>
    <property type="match status" value="1"/>
</dbReference>
<dbReference type="Pfam" id="PF01169">
    <property type="entry name" value="GDT1"/>
    <property type="match status" value="1"/>
</dbReference>
<keyword evidence="4 6" id="KW-1133">Transmembrane helix</keyword>
<dbReference type="STRING" id="1592317.DPF_0106"/>
<comment type="caution">
    <text evidence="6">Lacks conserved residue(s) required for the propagation of feature annotation.</text>
</comment>
<comment type="subcellular location">
    <subcellularLocation>
        <location evidence="1 6">Membrane</location>
        <topology evidence="1 6">Multi-pass membrane protein</topology>
    </subcellularLocation>
</comment>